<evidence type="ECO:0000256" key="7">
    <source>
        <dbReference type="ARBA" id="ARBA00023173"/>
    </source>
</evidence>
<feature type="transmembrane region" description="Helical" evidence="11">
    <location>
        <begin position="159"/>
        <end position="185"/>
    </location>
</feature>
<dbReference type="SUPFAM" id="SSF81340">
    <property type="entry name" value="Clc chloride channel"/>
    <property type="match status" value="1"/>
</dbReference>
<evidence type="ECO:0000256" key="5">
    <source>
        <dbReference type="ARBA" id="ARBA00023065"/>
    </source>
</evidence>
<feature type="transmembrane region" description="Helical" evidence="11">
    <location>
        <begin position="24"/>
        <end position="43"/>
    </location>
</feature>
<dbReference type="PANTHER" id="PTHR43427">
    <property type="entry name" value="CHLORIDE CHANNEL PROTEIN CLC-E"/>
    <property type="match status" value="1"/>
</dbReference>
<comment type="caution">
    <text evidence="13">The sequence shown here is derived from an EMBL/GenBank/DDBJ whole genome shotgun (WGS) entry which is preliminary data.</text>
</comment>
<keyword evidence="7" id="KW-0869">Chloride channel</keyword>
<evidence type="ECO:0000313" key="13">
    <source>
        <dbReference type="EMBL" id="HIY69382.1"/>
    </source>
</evidence>
<accession>A0A9D1Z0X9</accession>
<dbReference type="InterPro" id="IPR000644">
    <property type="entry name" value="CBS_dom"/>
</dbReference>
<name>A0A9D1Z0X9_9BACT</name>
<dbReference type="GO" id="GO:0005254">
    <property type="term" value="F:chloride channel activity"/>
    <property type="evidence" value="ECO:0007669"/>
    <property type="project" value="UniProtKB-KW"/>
</dbReference>
<dbReference type="InterPro" id="IPR046342">
    <property type="entry name" value="CBS_dom_sf"/>
</dbReference>
<keyword evidence="3 11" id="KW-0812">Transmembrane</keyword>
<keyword evidence="10" id="KW-0129">CBS domain</keyword>
<keyword evidence="4 11" id="KW-1133">Transmembrane helix</keyword>
<feature type="transmembrane region" description="Helical" evidence="11">
    <location>
        <begin position="354"/>
        <end position="376"/>
    </location>
</feature>
<dbReference type="SUPFAM" id="SSF54631">
    <property type="entry name" value="CBS-domain pair"/>
    <property type="match status" value="1"/>
</dbReference>
<feature type="domain" description="CBS" evidence="12">
    <location>
        <begin position="534"/>
        <end position="591"/>
    </location>
</feature>
<dbReference type="AlphaFoldDB" id="A0A9D1Z0X9"/>
<evidence type="ECO:0000256" key="4">
    <source>
        <dbReference type="ARBA" id="ARBA00022989"/>
    </source>
</evidence>
<evidence type="ECO:0000313" key="14">
    <source>
        <dbReference type="Proteomes" id="UP000886844"/>
    </source>
</evidence>
<reference evidence="13" key="1">
    <citation type="journal article" date="2021" name="PeerJ">
        <title>Extensive microbial diversity within the chicken gut microbiome revealed by metagenomics and culture.</title>
        <authorList>
            <person name="Gilroy R."/>
            <person name="Ravi A."/>
            <person name="Getino M."/>
            <person name="Pursley I."/>
            <person name="Horton D.L."/>
            <person name="Alikhan N.F."/>
            <person name="Baker D."/>
            <person name="Gharbi K."/>
            <person name="Hall N."/>
            <person name="Watson M."/>
            <person name="Adriaenssens E.M."/>
            <person name="Foster-Nyarko E."/>
            <person name="Jarju S."/>
            <person name="Secka A."/>
            <person name="Antonio M."/>
            <person name="Oren A."/>
            <person name="Chaudhuri R.R."/>
            <person name="La Ragione R."/>
            <person name="Hildebrand F."/>
            <person name="Pallen M.J."/>
        </authorList>
    </citation>
    <scope>NUCLEOTIDE SEQUENCE</scope>
    <source>
        <strain evidence="13">5134</strain>
    </source>
</reference>
<dbReference type="PRINTS" id="PR00762">
    <property type="entry name" value="CLCHANNEL"/>
</dbReference>
<dbReference type="CDD" id="cd00400">
    <property type="entry name" value="Voltage_gated_ClC"/>
    <property type="match status" value="1"/>
</dbReference>
<gene>
    <name evidence="13" type="ORF">H9828_08195</name>
</gene>
<feature type="transmembrane region" description="Helical" evidence="11">
    <location>
        <begin position="192"/>
        <end position="214"/>
    </location>
</feature>
<evidence type="ECO:0000256" key="8">
    <source>
        <dbReference type="ARBA" id="ARBA00023214"/>
    </source>
</evidence>
<keyword evidence="2" id="KW-0813">Transport</keyword>
<dbReference type="Gene3D" id="3.10.580.10">
    <property type="entry name" value="CBS-domain"/>
    <property type="match status" value="1"/>
</dbReference>
<protein>
    <submittedName>
        <fullName evidence="13">Chloride channel protein</fullName>
    </submittedName>
</protein>
<reference evidence="13" key="2">
    <citation type="submission" date="2021-04" db="EMBL/GenBank/DDBJ databases">
        <authorList>
            <person name="Gilroy R."/>
        </authorList>
    </citation>
    <scope>NUCLEOTIDE SEQUENCE</scope>
    <source>
        <strain evidence="13">5134</strain>
    </source>
</reference>
<dbReference type="EMBL" id="DXDA01000064">
    <property type="protein sequence ID" value="HIY69382.1"/>
    <property type="molecule type" value="Genomic_DNA"/>
</dbReference>
<dbReference type="InterPro" id="IPR050368">
    <property type="entry name" value="ClC-type_chloride_channel"/>
</dbReference>
<feature type="transmembrane region" description="Helical" evidence="11">
    <location>
        <begin position="234"/>
        <end position="253"/>
    </location>
</feature>
<evidence type="ECO:0000259" key="12">
    <source>
        <dbReference type="PROSITE" id="PS51371"/>
    </source>
</evidence>
<evidence type="ECO:0000256" key="1">
    <source>
        <dbReference type="ARBA" id="ARBA00004141"/>
    </source>
</evidence>
<dbReference type="Proteomes" id="UP000886844">
    <property type="component" value="Unassembled WGS sequence"/>
</dbReference>
<feature type="transmembrane region" description="Helical" evidence="11">
    <location>
        <begin position="63"/>
        <end position="86"/>
    </location>
</feature>
<feature type="domain" description="CBS" evidence="12">
    <location>
        <begin position="470"/>
        <end position="530"/>
    </location>
</feature>
<organism evidence="13 14">
    <name type="scientific">Candidatus Alistipes intestinigallinarum</name>
    <dbReference type="NCBI Taxonomy" id="2838440"/>
    <lineage>
        <taxon>Bacteria</taxon>
        <taxon>Pseudomonadati</taxon>
        <taxon>Bacteroidota</taxon>
        <taxon>Bacteroidia</taxon>
        <taxon>Bacteroidales</taxon>
        <taxon>Rikenellaceae</taxon>
        <taxon>Alistipes</taxon>
    </lineage>
</organism>
<feature type="transmembrane region" description="Helical" evidence="11">
    <location>
        <begin position="382"/>
        <end position="408"/>
    </location>
</feature>
<dbReference type="SMART" id="SM00116">
    <property type="entry name" value="CBS"/>
    <property type="match status" value="2"/>
</dbReference>
<dbReference type="Pfam" id="PF00654">
    <property type="entry name" value="Voltage_CLC"/>
    <property type="match status" value="1"/>
</dbReference>
<evidence type="ECO:0000256" key="9">
    <source>
        <dbReference type="ARBA" id="ARBA00023303"/>
    </source>
</evidence>
<evidence type="ECO:0000256" key="6">
    <source>
        <dbReference type="ARBA" id="ARBA00023136"/>
    </source>
</evidence>
<evidence type="ECO:0000256" key="3">
    <source>
        <dbReference type="ARBA" id="ARBA00022692"/>
    </source>
</evidence>
<dbReference type="PANTHER" id="PTHR43427:SF6">
    <property type="entry name" value="CHLORIDE CHANNEL PROTEIN CLC-E"/>
    <property type="match status" value="1"/>
</dbReference>
<feature type="transmembrane region" description="Helical" evidence="11">
    <location>
        <begin position="107"/>
        <end position="128"/>
    </location>
</feature>
<evidence type="ECO:0000256" key="10">
    <source>
        <dbReference type="PROSITE-ProRule" id="PRU00703"/>
    </source>
</evidence>
<dbReference type="GO" id="GO:0034707">
    <property type="term" value="C:chloride channel complex"/>
    <property type="evidence" value="ECO:0007669"/>
    <property type="project" value="UniProtKB-KW"/>
</dbReference>
<dbReference type="CDD" id="cd02205">
    <property type="entry name" value="CBS_pair_SF"/>
    <property type="match status" value="1"/>
</dbReference>
<keyword evidence="5" id="KW-0406">Ion transport</keyword>
<dbReference type="InterPro" id="IPR014743">
    <property type="entry name" value="Cl-channel_core"/>
</dbReference>
<evidence type="ECO:0000256" key="2">
    <source>
        <dbReference type="ARBA" id="ARBA00022448"/>
    </source>
</evidence>
<dbReference type="PROSITE" id="PS51371">
    <property type="entry name" value="CBS"/>
    <property type="match status" value="2"/>
</dbReference>
<proteinExistence type="predicted"/>
<keyword evidence="9" id="KW-0407">Ion channel</keyword>
<keyword evidence="6 11" id="KW-0472">Membrane</keyword>
<feature type="transmembrane region" description="Helical" evidence="11">
    <location>
        <begin position="324"/>
        <end position="342"/>
    </location>
</feature>
<feature type="transmembrane region" description="Helical" evidence="11">
    <location>
        <begin position="415"/>
        <end position="435"/>
    </location>
</feature>
<sequence length="593" mass="65958">MEIRADRIYAAFLRLTRRLSNRQMMMLLAVVVGVLAGLGTYFFEVLLYAIKTGLTNWFPVDSAHFLFLIYPAVGIILATLFVKYIVRDNISEGVTRVLYAMSRRNSRIAAHNCWTSVVGGATTIGFGGSVGPEAPIVLTGAAIGSNIGRLARLNYKHTTLLLCCGAGAALAAIFKAPITGVVFVLEILMLDITAASVIPLLIASITATTMAFMLRGFDPILAVTLAPEDAFELWQIPLFILLGVLCGLMAWYFTSMNSRIGGFFKKIDKQYKKWIWGGAILGILIFIFPPLYGEGYEGFTSLMHGNAQELFNNSLFYRFRDIDWVVILFVIATMFFKVIAMASTNAAGGVGGTFAPSLFVGAFTGASLALVCNILFHWNISIVSFTLVGMAGVMAGVMNAPLTSIFLIAELSNGYGLFIPLMTTACISFAVNYYLDPDSIYTKQLRQKGELLTHDKDQSVFVFLKLDELMETDFLRIKENMTLGDIVHIISTARRNIFPVIDNFGRLLGVVQLDDLREDMFKHEKYGRPISDYMIPPPDKILEHESIQGVMEKFEDKHTWMLPVVDKQNHYLGFISKSRILNAYREQLVKIQQ</sequence>
<comment type="subcellular location">
    <subcellularLocation>
        <location evidence="1">Membrane</location>
        <topology evidence="1">Multi-pass membrane protein</topology>
    </subcellularLocation>
</comment>
<dbReference type="Pfam" id="PF00571">
    <property type="entry name" value="CBS"/>
    <property type="match status" value="2"/>
</dbReference>
<keyword evidence="8" id="KW-0868">Chloride</keyword>
<dbReference type="Gene3D" id="1.10.3080.10">
    <property type="entry name" value="Clc chloride channel"/>
    <property type="match status" value="1"/>
</dbReference>
<dbReference type="InterPro" id="IPR001807">
    <property type="entry name" value="ClC"/>
</dbReference>
<evidence type="ECO:0000256" key="11">
    <source>
        <dbReference type="SAM" id="Phobius"/>
    </source>
</evidence>
<feature type="transmembrane region" description="Helical" evidence="11">
    <location>
        <begin position="274"/>
        <end position="292"/>
    </location>
</feature>